<name>A0A328TPB1_9GAMM</name>
<dbReference type="Proteomes" id="UP000244334">
    <property type="component" value="Unassembled WGS sequence"/>
</dbReference>
<reference evidence="1" key="1">
    <citation type="submission" date="2018-04" db="EMBL/GenBank/DDBJ databases">
        <title>Genomes of the Obligate Erwinia dacicola and Facultative Enterobacter sp. OLF Endosymbionts of the Olive Fruit fly, Bactrocera oleae.</title>
        <authorList>
            <person name="Estes A.M."/>
            <person name="Hearn D.J."/>
            <person name="Agarwal S."/>
            <person name="Pierson E.A."/>
            <person name="Dunning-Hotopp J.C."/>
        </authorList>
    </citation>
    <scope>NUCLEOTIDE SEQUENCE [LARGE SCALE GENOMIC DNA]</scope>
    <source>
        <strain evidence="1">Oroville</strain>
    </source>
</reference>
<gene>
    <name evidence="1" type="ORF">ACZ87_02287</name>
</gene>
<dbReference type="EMBL" id="LJAM02000236">
    <property type="protein sequence ID" value="RAP70911.1"/>
    <property type="molecule type" value="Genomic_DNA"/>
</dbReference>
<keyword evidence="2" id="KW-1185">Reference proteome</keyword>
<organism evidence="1 2">
    <name type="scientific">Candidatus Erwinia dacicola</name>
    <dbReference type="NCBI Taxonomy" id="252393"/>
    <lineage>
        <taxon>Bacteria</taxon>
        <taxon>Pseudomonadati</taxon>
        <taxon>Pseudomonadota</taxon>
        <taxon>Gammaproteobacteria</taxon>
        <taxon>Enterobacterales</taxon>
        <taxon>Erwiniaceae</taxon>
        <taxon>Erwinia</taxon>
    </lineage>
</organism>
<protein>
    <submittedName>
        <fullName evidence="1">Uncharacterized protein</fullName>
    </submittedName>
</protein>
<comment type="caution">
    <text evidence="1">The sequence shown here is derived from an EMBL/GenBank/DDBJ whole genome shotgun (WGS) entry which is preliminary data.</text>
</comment>
<evidence type="ECO:0000313" key="2">
    <source>
        <dbReference type="Proteomes" id="UP000244334"/>
    </source>
</evidence>
<sequence>MSTTTNADGQHVFFQLASANKTPSPQLNHSMTHLLVG</sequence>
<proteinExistence type="predicted"/>
<dbReference type="AlphaFoldDB" id="A0A328TPB1"/>
<evidence type="ECO:0000313" key="1">
    <source>
        <dbReference type="EMBL" id="RAP70911.1"/>
    </source>
</evidence>
<accession>A0A328TPB1</accession>